<dbReference type="EMBL" id="JAVRRT010000002">
    <property type="protein sequence ID" value="KAK5174622.1"/>
    <property type="molecule type" value="Genomic_DNA"/>
</dbReference>
<dbReference type="RefSeq" id="XP_064663291.1">
    <property type="nucleotide sequence ID" value="XM_064798964.1"/>
</dbReference>
<keyword evidence="4" id="KW-0175">Coiled coil</keyword>
<comment type="caution">
    <text evidence="8">The sequence shown here is derived from an EMBL/GenBank/DDBJ whole genome shotgun (WGS) entry which is preliminary data.</text>
</comment>
<dbReference type="PANTHER" id="PTHR32075:SF6">
    <property type="entry name" value="ISWI CHROMATIN-REMODELING COMPLEX SUBUNIT YPL216W-RELATED"/>
    <property type="match status" value="1"/>
</dbReference>
<feature type="domain" description="DDT" evidence="6">
    <location>
        <begin position="398"/>
        <end position="461"/>
    </location>
</feature>
<evidence type="ECO:0008006" key="10">
    <source>
        <dbReference type="Google" id="ProtNLM"/>
    </source>
</evidence>
<dbReference type="AlphaFoldDB" id="A0AAV9PQN1"/>
<dbReference type="InterPro" id="IPR028941">
    <property type="entry name" value="WHIM2_dom"/>
</dbReference>
<evidence type="ECO:0000256" key="1">
    <source>
        <dbReference type="ARBA" id="ARBA00004123"/>
    </source>
</evidence>
<dbReference type="GO" id="GO:0005634">
    <property type="term" value="C:nucleus"/>
    <property type="evidence" value="ECO:0007669"/>
    <property type="project" value="UniProtKB-SubCell"/>
</dbReference>
<feature type="domain" description="WAC" evidence="7">
    <location>
        <begin position="22"/>
        <end position="146"/>
    </location>
</feature>
<dbReference type="Pfam" id="PF10537">
    <property type="entry name" value="WAC_Acf1_DNA_bd"/>
    <property type="match status" value="1"/>
</dbReference>
<comment type="subcellular location">
    <subcellularLocation>
        <location evidence="1 3">Nucleus</location>
    </subcellularLocation>
</comment>
<feature type="region of interest" description="Disordered" evidence="5">
    <location>
        <begin position="473"/>
        <end position="517"/>
    </location>
</feature>
<feature type="compositionally biased region" description="Polar residues" evidence="5">
    <location>
        <begin position="314"/>
        <end position="325"/>
    </location>
</feature>
<keyword evidence="9" id="KW-1185">Reference proteome</keyword>
<feature type="coiled-coil region" evidence="4">
    <location>
        <begin position="621"/>
        <end position="655"/>
    </location>
</feature>
<gene>
    <name evidence="8" type="ORF">LTR77_001703</name>
</gene>
<dbReference type="GO" id="GO:0000785">
    <property type="term" value="C:chromatin"/>
    <property type="evidence" value="ECO:0007669"/>
    <property type="project" value="UniProtKB-ARBA"/>
</dbReference>
<dbReference type="PROSITE" id="PS51136">
    <property type="entry name" value="WAC"/>
    <property type="match status" value="1"/>
</dbReference>
<feature type="compositionally biased region" description="Acidic residues" evidence="5">
    <location>
        <begin position="474"/>
        <end position="489"/>
    </location>
</feature>
<feature type="region of interest" description="Disordered" evidence="5">
    <location>
        <begin position="661"/>
        <end position="741"/>
    </location>
</feature>
<evidence type="ECO:0000256" key="2">
    <source>
        <dbReference type="ARBA" id="ARBA00023242"/>
    </source>
</evidence>
<evidence type="ECO:0000256" key="4">
    <source>
        <dbReference type="SAM" id="Coils"/>
    </source>
</evidence>
<proteinExistence type="predicted"/>
<accession>A0AAV9PQN1</accession>
<dbReference type="PANTHER" id="PTHR32075">
    <property type="entry name" value="ISWI CHROMATIN-REMODELING COMPLEX SUBUNIT YPL216W-RELATED"/>
    <property type="match status" value="1"/>
</dbReference>
<evidence type="ECO:0000313" key="9">
    <source>
        <dbReference type="Proteomes" id="UP001337655"/>
    </source>
</evidence>
<dbReference type="Proteomes" id="UP001337655">
    <property type="component" value="Unassembled WGS sequence"/>
</dbReference>
<evidence type="ECO:0000259" key="6">
    <source>
        <dbReference type="PROSITE" id="PS50827"/>
    </source>
</evidence>
<sequence length="1009" mass="116193">MVLFKRKPFALIPPPENISDNAEVFVMRGTGEVFTDYEKYLKRYDFLIQASDFQQRYCCLIANPKQKKFVDAVNGKSGLNYFDALESESKSTSAIETVFPEVLRDPILRRVQFSTISRIDDLVNCVYDDFKHNFFPKEEVMVMVEDFPEHRLGVIREKAKFPQILSQSGEVQREAFCRYFVRLYSAPREEYVCDDLAIRRDRKVYNKQNVRAFLKHTLFREPWIGAPWLVREHFAIKYRLPMDIPVHLLQESRLLANKVQTYPSFLSYLHQFFPDLANAYAQQQILQNDKPSRKRTKNFEQDEFNRMRHAEIQHQQMQEAANGQPGTHPGNMHVNPPLNSSRTVPRPAAPPPIKYPIEDLEIPPKRNGVVRPQLQFFTDEMENYIKRGRLTTFEDIEMESMGMLLEVWNTLNVQCEVYALDSFTFDDFIDAMRFRSDETKCVLLDEVFCATLKVLVDDKGVVNLSKGAMPEMIAESEDEDSEDPQDESELSTPLPDAPARSTRSRLSHVDPSKSPTALVEKLHRGSEMLGDRKWSTRIGARDFQDGGWQVALAGVLLQLSRSARFQARCNDILAWLAPTDQPPTPETARDQFAVMDINLRISALQMITILSIATPTMKNFLEQCSDDMTDVRKRKIEYQREKKEATAELMIKDRERKILLPANMPDSPPAEALTPVSANDGTPEVIDVSMADSSDPEDEAPTSGRALRRGNDRKRKRDEEAQRAAEEKRKAELAKQHPKQSKEFRKLLGEIEVLKTKIMDCEEAIAECDGDLREANVQRTKVLGKDRFCNRYYWFERNGQPFGGLPNSSTAAYGYANGRIWVQGPDEMEREGFVDRTPEEQKVYQRVYGCTVPERRKLEEGETVLLSANEWGYYDNPVLLDNLIGWLDDRGDREKALRRELVLWRDTIGEYMDKQKKFKDLEAAKKLGADEEQTSRISTRTKTHEGLSQAKERCLRWTNGLAIEQFGHLHSEPAKSKAKIKLKQQQLPRQKGVATVPLNRYGKPVTRQG</sequence>
<evidence type="ECO:0000256" key="3">
    <source>
        <dbReference type="PROSITE-ProRule" id="PRU00475"/>
    </source>
</evidence>
<feature type="region of interest" description="Disordered" evidence="5">
    <location>
        <begin position="314"/>
        <end position="350"/>
    </location>
</feature>
<organism evidence="8 9">
    <name type="scientific">Saxophila tyrrhenica</name>
    <dbReference type="NCBI Taxonomy" id="1690608"/>
    <lineage>
        <taxon>Eukaryota</taxon>
        <taxon>Fungi</taxon>
        <taxon>Dikarya</taxon>
        <taxon>Ascomycota</taxon>
        <taxon>Pezizomycotina</taxon>
        <taxon>Dothideomycetes</taxon>
        <taxon>Dothideomycetidae</taxon>
        <taxon>Mycosphaerellales</taxon>
        <taxon>Extremaceae</taxon>
        <taxon>Saxophila</taxon>
    </lineage>
</organism>
<dbReference type="GO" id="GO:0000781">
    <property type="term" value="C:chromosome, telomeric region"/>
    <property type="evidence" value="ECO:0007669"/>
    <property type="project" value="GOC"/>
</dbReference>
<feature type="compositionally biased region" description="Basic and acidic residues" evidence="5">
    <location>
        <begin position="717"/>
        <end position="741"/>
    </location>
</feature>
<dbReference type="Pfam" id="PF15613">
    <property type="entry name" value="WSD"/>
    <property type="match status" value="1"/>
</dbReference>
<evidence type="ECO:0000313" key="8">
    <source>
        <dbReference type="EMBL" id="KAK5174622.1"/>
    </source>
</evidence>
<dbReference type="InterPro" id="IPR018501">
    <property type="entry name" value="DDT_dom"/>
</dbReference>
<dbReference type="PROSITE" id="PS50827">
    <property type="entry name" value="DDT"/>
    <property type="match status" value="1"/>
</dbReference>
<dbReference type="InterPro" id="IPR013136">
    <property type="entry name" value="WSTF_Acf1_Cbp146"/>
</dbReference>
<name>A0AAV9PQN1_9PEZI</name>
<dbReference type="Pfam" id="PF02791">
    <property type="entry name" value="DDT"/>
    <property type="match status" value="1"/>
</dbReference>
<protein>
    <recommendedName>
        <fullName evidence="10">Imitation switch two complex protein 1</fullName>
    </recommendedName>
</protein>
<feature type="compositionally biased region" description="Basic residues" evidence="5">
    <location>
        <begin position="706"/>
        <end position="716"/>
    </location>
</feature>
<dbReference type="GO" id="GO:0031509">
    <property type="term" value="P:subtelomeric heterochromatin formation"/>
    <property type="evidence" value="ECO:0007669"/>
    <property type="project" value="TreeGrafter"/>
</dbReference>
<dbReference type="GeneID" id="89923051"/>
<keyword evidence="2 3" id="KW-0539">Nucleus</keyword>
<evidence type="ECO:0000256" key="5">
    <source>
        <dbReference type="SAM" id="MobiDB-lite"/>
    </source>
</evidence>
<reference evidence="8 9" key="1">
    <citation type="submission" date="2023-08" db="EMBL/GenBank/DDBJ databases">
        <title>Black Yeasts Isolated from many extreme environments.</title>
        <authorList>
            <person name="Coleine C."/>
            <person name="Stajich J.E."/>
            <person name="Selbmann L."/>
        </authorList>
    </citation>
    <scope>NUCLEOTIDE SEQUENCE [LARGE SCALE GENOMIC DNA]</scope>
    <source>
        <strain evidence="8 9">CCFEE 5935</strain>
    </source>
</reference>
<evidence type="ECO:0000259" key="7">
    <source>
        <dbReference type="PROSITE" id="PS51136"/>
    </source>
</evidence>